<dbReference type="RefSeq" id="XP_018701775.1">
    <property type="nucleotide sequence ID" value="XM_018851179.1"/>
</dbReference>
<accession>A0A167PBX9</accession>
<organism evidence="2 3">
    <name type="scientific">Cordyceps fumosorosea (strain ARSEF 2679)</name>
    <name type="common">Isaria fumosorosea</name>
    <dbReference type="NCBI Taxonomy" id="1081104"/>
    <lineage>
        <taxon>Eukaryota</taxon>
        <taxon>Fungi</taxon>
        <taxon>Dikarya</taxon>
        <taxon>Ascomycota</taxon>
        <taxon>Pezizomycotina</taxon>
        <taxon>Sordariomycetes</taxon>
        <taxon>Hypocreomycetidae</taxon>
        <taxon>Hypocreales</taxon>
        <taxon>Cordycipitaceae</taxon>
        <taxon>Cordyceps</taxon>
    </lineage>
</organism>
<proteinExistence type="predicted"/>
<dbReference type="STRING" id="1081104.A0A167PBX9"/>
<dbReference type="Gene3D" id="3.90.1200.10">
    <property type="match status" value="1"/>
</dbReference>
<dbReference type="Pfam" id="PF01636">
    <property type="entry name" value="APH"/>
    <property type="match status" value="1"/>
</dbReference>
<keyword evidence="3" id="KW-1185">Reference proteome</keyword>
<comment type="caution">
    <text evidence="2">The sequence shown here is derived from an EMBL/GenBank/DDBJ whole genome shotgun (WGS) entry which is preliminary data.</text>
</comment>
<dbReference type="OrthoDB" id="5598852at2759"/>
<dbReference type="SUPFAM" id="SSF56112">
    <property type="entry name" value="Protein kinase-like (PK-like)"/>
    <property type="match status" value="1"/>
</dbReference>
<evidence type="ECO:0000313" key="2">
    <source>
        <dbReference type="EMBL" id="OAA56508.1"/>
    </source>
</evidence>
<dbReference type="EMBL" id="AZHB01000022">
    <property type="protein sequence ID" value="OAA56508.1"/>
    <property type="molecule type" value="Genomic_DNA"/>
</dbReference>
<dbReference type="GeneID" id="30023868"/>
<protein>
    <submittedName>
        <fullName evidence="2">Aminoglycoside phosphotransferase</fullName>
    </submittedName>
</protein>
<dbReference type="InterPro" id="IPR011009">
    <property type="entry name" value="Kinase-like_dom_sf"/>
</dbReference>
<evidence type="ECO:0000259" key="1">
    <source>
        <dbReference type="Pfam" id="PF01636"/>
    </source>
</evidence>
<keyword evidence="2" id="KW-0808">Transferase</keyword>
<dbReference type="InterPro" id="IPR051678">
    <property type="entry name" value="AGP_Transferase"/>
</dbReference>
<sequence length="325" mass="36794">MIPPSVSSQEPQQLPREHWTFLPKLPLFSGPTVPTTGRRFFKHSPTTILKLETDDGEGIMTALAYSILGPCVPRVVSVVTVPITTSGVSTLNRTKQGLVLTHQPGTPLAQLWPSLTPPQRETVKAELCRHLVHMRSRRFSYYGRPTQQPYLLFSELGTDKFACCASRIEWDDSRVRALQEHAPDAERAVKLERVQRGIAGAGDWDRPVLTHGDLSDRNILVDPDTLALTGFLDWEMANIMPAYFEYVAARLSGGHQPAWRKELLDVLRSVLRCECDTGRWEDLGVVNFDEGYDRYRRTLAAWDAVVDVERIAQGYDDDCEWTFDR</sequence>
<dbReference type="Proteomes" id="UP000076744">
    <property type="component" value="Unassembled WGS sequence"/>
</dbReference>
<dbReference type="PANTHER" id="PTHR21310">
    <property type="entry name" value="AMINOGLYCOSIDE PHOSPHOTRANSFERASE-RELATED-RELATED"/>
    <property type="match status" value="1"/>
</dbReference>
<dbReference type="AlphaFoldDB" id="A0A167PBX9"/>
<name>A0A167PBX9_CORFA</name>
<reference evidence="2 3" key="1">
    <citation type="journal article" date="2016" name="Genome Biol. Evol.">
        <title>Divergent and convergent evolution of fungal pathogenicity.</title>
        <authorList>
            <person name="Shang Y."/>
            <person name="Xiao G."/>
            <person name="Zheng P."/>
            <person name="Cen K."/>
            <person name="Zhan S."/>
            <person name="Wang C."/>
        </authorList>
    </citation>
    <scope>NUCLEOTIDE SEQUENCE [LARGE SCALE GENOMIC DNA]</scope>
    <source>
        <strain evidence="2 3">ARSEF 2679</strain>
    </source>
</reference>
<dbReference type="GO" id="GO:0016740">
    <property type="term" value="F:transferase activity"/>
    <property type="evidence" value="ECO:0007669"/>
    <property type="project" value="UniProtKB-KW"/>
</dbReference>
<dbReference type="PANTHER" id="PTHR21310:SF15">
    <property type="entry name" value="AMINOGLYCOSIDE PHOSPHOTRANSFERASE DOMAIN-CONTAINING PROTEIN"/>
    <property type="match status" value="1"/>
</dbReference>
<dbReference type="InterPro" id="IPR002575">
    <property type="entry name" value="Aminoglycoside_PTrfase"/>
</dbReference>
<evidence type="ECO:0000313" key="3">
    <source>
        <dbReference type="Proteomes" id="UP000076744"/>
    </source>
</evidence>
<feature type="domain" description="Aminoglycoside phosphotransferase" evidence="1">
    <location>
        <begin position="93"/>
        <end position="264"/>
    </location>
</feature>
<gene>
    <name evidence="2" type="ORF">ISF_07576</name>
</gene>